<dbReference type="AlphaFoldDB" id="A0AAF0YCP3"/>
<gene>
    <name evidence="2" type="ORF">LOC62_05G007544</name>
</gene>
<protein>
    <submittedName>
        <fullName evidence="2">Uncharacterized protein</fullName>
    </submittedName>
</protein>
<dbReference type="Proteomes" id="UP000827549">
    <property type="component" value="Chromosome 5"/>
</dbReference>
<evidence type="ECO:0000256" key="1">
    <source>
        <dbReference type="SAM" id="MobiDB-lite"/>
    </source>
</evidence>
<proteinExistence type="predicted"/>
<feature type="region of interest" description="Disordered" evidence="1">
    <location>
        <begin position="223"/>
        <end position="244"/>
    </location>
</feature>
<feature type="compositionally biased region" description="Basic and acidic residues" evidence="1">
    <location>
        <begin position="313"/>
        <end position="323"/>
    </location>
</feature>
<dbReference type="RefSeq" id="XP_062630048.1">
    <property type="nucleotide sequence ID" value="XM_062774064.1"/>
</dbReference>
<reference evidence="2" key="1">
    <citation type="submission" date="2023-10" db="EMBL/GenBank/DDBJ databases">
        <authorList>
            <person name="Noh H."/>
        </authorList>
    </citation>
    <scope>NUCLEOTIDE SEQUENCE</scope>
    <source>
        <strain evidence="2">DUCC4014</strain>
    </source>
</reference>
<keyword evidence="3" id="KW-1185">Reference proteome</keyword>
<organism evidence="2 3">
    <name type="scientific">Vanrija pseudolonga</name>
    <dbReference type="NCBI Taxonomy" id="143232"/>
    <lineage>
        <taxon>Eukaryota</taxon>
        <taxon>Fungi</taxon>
        <taxon>Dikarya</taxon>
        <taxon>Basidiomycota</taxon>
        <taxon>Agaricomycotina</taxon>
        <taxon>Tremellomycetes</taxon>
        <taxon>Trichosporonales</taxon>
        <taxon>Trichosporonaceae</taxon>
        <taxon>Vanrija</taxon>
    </lineage>
</organism>
<evidence type="ECO:0000313" key="3">
    <source>
        <dbReference type="Proteomes" id="UP000827549"/>
    </source>
</evidence>
<dbReference type="GeneID" id="87810716"/>
<sequence length="337" mass="37518">MTVADPLVVGRPVRVHHRTRDPLESYFSLYPPGERGLLDPDAALPKVVKTHDDVAACLEAYRGPTLDSYPVRVLINYIDWKLHTGKTDEQVVSKLELLEIRFPSYVHAFAMVREARRFGPSDVIPMGGLTPLDRTTPNVMAALRALMRTRKDVIYCLERYPGIPSDVYPGEVVLRYLDLKKHRGKTPKQLEAKLERLERLAYAFARYGRGLGPSRVLTCKWPSAEDEMPPATPRAAEGDDQNEVFTDTDGSVHIVRYFVEPAPLGARALSLLTMDSLFDGDSDNSRSSSPSAGSDTRSARSDSASSGSGSDTTRPRPVDSDEYKIIVPFKKVRGRKM</sequence>
<dbReference type="EMBL" id="CP086718">
    <property type="protein sequence ID" value="WOO84022.1"/>
    <property type="molecule type" value="Genomic_DNA"/>
</dbReference>
<accession>A0AAF0YCP3</accession>
<feature type="compositionally biased region" description="Low complexity" evidence="1">
    <location>
        <begin position="285"/>
        <end position="312"/>
    </location>
</feature>
<name>A0AAF0YCP3_9TREE</name>
<evidence type="ECO:0000313" key="2">
    <source>
        <dbReference type="EMBL" id="WOO84022.1"/>
    </source>
</evidence>
<feature type="region of interest" description="Disordered" evidence="1">
    <location>
        <begin position="280"/>
        <end position="323"/>
    </location>
</feature>